<dbReference type="AlphaFoldDB" id="A0A9D8PJJ0"/>
<feature type="transmembrane region" description="Helical" evidence="1">
    <location>
        <begin position="85"/>
        <end position="104"/>
    </location>
</feature>
<name>A0A9D8PJJ0_9DELT</name>
<dbReference type="SUPFAM" id="SSF103473">
    <property type="entry name" value="MFS general substrate transporter"/>
    <property type="match status" value="1"/>
</dbReference>
<keyword evidence="1" id="KW-1133">Transmembrane helix</keyword>
<dbReference type="CDD" id="cd17332">
    <property type="entry name" value="MFS_MelB_like"/>
    <property type="match status" value="1"/>
</dbReference>
<dbReference type="Proteomes" id="UP000809273">
    <property type="component" value="Unassembled WGS sequence"/>
</dbReference>
<gene>
    <name evidence="2" type="ORF">JW984_02925</name>
</gene>
<dbReference type="PANTHER" id="PTHR11328:SF24">
    <property type="entry name" value="MAJOR FACILITATOR SUPERFAMILY (MFS) PROFILE DOMAIN-CONTAINING PROTEIN"/>
    <property type="match status" value="1"/>
</dbReference>
<dbReference type="GO" id="GO:0006814">
    <property type="term" value="P:sodium ion transport"/>
    <property type="evidence" value="ECO:0007669"/>
    <property type="project" value="InterPro"/>
</dbReference>
<feature type="transmembrane region" description="Helical" evidence="1">
    <location>
        <begin position="308"/>
        <end position="327"/>
    </location>
</feature>
<dbReference type="NCBIfam" id="TIGR00792">
    <property type="entry name" value="gph"/>
    <property type="match status" value="1"/>
</dbReference>
<keyword evidence="1" id="KW-0812">Transmembrane</keyword>
<dbReference type="EMBL" id="JAFGIX010000014">
    <property type="protein sequence ID" value="MBN1572131.1"/>
    <property type="molecule type" value="Genomic_DNA"/>
</dbReference>
<dbReference type="GO" id="GO:0015293">
    <property type="term" value="F:symporter activity"/>
    <property type="evidence" value="ECO:0007669"/>
    <property type="project" value="InterPro"/>
</dbReference>
<comment type="caution">
    <text evidence="2">The sequence shown here is derived from an EMBL/GenBank/DDBJ whole genome shotgun (WGS) entry which is preliminary data.</text>
</comment>
<feature type="transmembrane region" description="Helical" evidence="1">
    <location>
        <begin position="166"/>
        <end position="187"/>
    </location>
</feature>
<reference evidence="2" key="2">
    <citation type="submission" date="2021-01" db="EMBL/GenBank/DDBJ databases">
        <authorList>
            <person name="Hahn C.R."/>
            <person name="Youssef N.H."/>
            <person name="Elshahed M."/>
        </authorList>
    </citation>
    <scope>NUCLEOTIDE SEQUENCE</scope>
    <source>
        <strain evidence="2">Zod_Metabat.24</strain>
    </source>
</reference>
<protein>
    <submittedName>
        <fullName evidence="2">MFS transporter</fullName>
    </submittedName>
</protein>
<reference evidence="2" key="1">
    <citation type="journal article" date="2021" name="Environ. Microbiol.">
        <title>Genomic characterization of three novel Desulfobacterota classes expand the metabolic and phylogenetic diversity of the phylum.</title>
        <authorList>
            <person name="Murphy C.L."/>
            <person name="Biggerstaff J."/>
            <person name="Eichhorn A."/>
            <person name="Ewing E."/>
            <person name="Shahan R."/>
            <person name="Soriano D."/>
            <person name="Stewart S."/>
            <person name="VanMol K."/>
            <person name="Walker R."/>
            <person name="Walters P."/>
            <person name="Elshahed M.S."/>
            <person name="Youssef N.H."/>
        </authorList>
    </citation>
    <scope>NUCLEOTIDE SEQUENCE</scope>
    <source>
        <strain evidence="2">Zod_Metabat.24</strain>
    </source>
</reference>
<feature type="transmembrane region" description="Helical" evidence="1">
    <location>
        <begin position="16"/>
        <end position="40"/>
    </location>
</feature>
<sequence>MNETYERDRLNIGTKVFYLFGDVGISICVAAVGFFLLFYFTEIPKVNAGVVGTALLLGKLWDAVSDPLFGWISDRTKSRFGRRKVYLYYGSIPLGIAFAFLWIMPESLTPGDITLPVSVPTIAWIMAVCFFYFTMITVVGVSYYAMTPELTRDYDERTSLTTFRMIGGTVGYMTGAGFPPFVASLFMTEKIGWGMMGLMFGGFSVLMLFVTALGVKQRSELEGPPSELPVIKSIFVTFKNKPYLLLMIQGLFTSVAFGLVMSYMAYYLTYQMNIEKQIPLVVVGLLVTIGVFLFFWKWLSDRWGKKGPTYALGLFIAFSAMSMTYFLKPGDYIALYAIIFVAGFGFSAQWVMPWSIIPDVVEYDELITGERREGIFYGVKGLTDKVATAISLFVGGWVLDIIKYVPDQVQTPKALLGIKLFFGPIPALITFISLPILIWFPITRASHIKTLELLKEKKGGK</sequence>
<accession>A0A9D8PJJ0</accession>
<dbReference type="Pfam" id="PF13347">
    <property type="entry name" value="MFS_2"/>
    <property type="match status" value="1"/>
</dbReference>
<dbReference type="GO" id="GO:0008643">
    <property type="term" value="P:carbohydrate transport"/>
    <property type="evidence" value="ECO:0007669"/>
    <property type="project" value="InterPro"/>
</dbReference>
<dbReference type="Gene3D" id="1.20.1250.20">
    <property type="entry name" value="MFS general substrate transporter like domains"/>
    <property type="match status" value="2"/>
</dbReference>
<feature type="transmembrane region" description="Helical" evidence="1">
    <location>
        <begin position="386"/>
        <end position="406"/>
    </location>
</feature>
<feature type="transmembrane region" description="Helical" evidence="1">
    <location>
        <begin position="193"/>
        <end position="215"/>
    </location>
</feature>
<evidence type="ECO:0000256" key="1">
    <source>
        <dbReference type="SAM" id="Phobius"/>
    </source>
</evidence>
<feature type="transmembrane region" description="Helical" evidence="1">
    <location>
        <begin position="278"/>
        <end position="296"/>
    </location>
</feature>
<proteinExistence type="predicted"/>
<evidence type="ECO:0000313" key="2">
    <source>
        <dbReference type="EMBL" id="MBN1572131.1"/>
    </source>
</evidence>
<dbReference type="PANTHER" id="PTHR11328">
    <property type="entry name" value="MAJOR FACILITATOR SUPERFAMILY DOMAIN-CONTAINING PROTEIN"/>
    <property type="match status" value="1"/>
</dbReference>
<feature type="transmembrane region" description="Helical" evidence="1">
    <location>
        <begin position="243"/>
        <end position="266"/>
    </location>
</feature>
<feature type="transmembrane region" description="Helical" evidence="1">
    <location>
        <begin position="124"/>
        <end position="145"/>
    </location>
</feature>
<feature type="transmembrane region" description="Helical" evidence="1">
    <location>
        <begin position="418"/>
        <end position="440"/>
    </location>
</feature>
<organism evidence="2 3">
    <name type="scientific">Candidatus Zymogenus saltonus</name>
    <dbReference type="NCBI Taxonomy" id="2844893"/>
    <lineage>
        <taxon>Bacteria</taxon>
        <taxon>Deltaproteobacteria</taxon>
        <taxon>Candidatus Zymogenia</taxon>
        <taxon>Candidatus Zymogeniales</taxon>
        <taxon>Candidatus Zymogenaceae</taxon>
        <taxon>Candidatus Zymogenus</taxon>
    </lineage>
</organism>
<feature type="transmembrane region" description="Helical" evidence="1">
    <location>
        <begin position="333"/>
        <end position="352"/>
    </location>
</feature>
<keyword evidence="1" id="KW-0472">Membrane</keyword>
<dbReference type="InterPro" id="IPR039672">
    <property type="entry name" value="MFS_2"/>
</dbReference>
<dbReference type="InterPro" id="IPR001927">
    <property type="entry name" value="Na/Gal_symport"/>
</dbReference>
<evidence type="ECO:0000313" key="3">
    <source>
        <dbReference type="Proteomes" id="UP000809273"/>
    </source>
</evidence>
<dbReference type="InterPro" id="IPR036259">
    <property type="entry name" value="MFS_trans_sf"/>
</dbReference>
<dbReference type="GO" id="GO:0005886">
    <property type="term" value="C:plasma membrane"/>
    <property type="evidence" value="ECO:0007669"/>
    <property type="project" value="TreeGrafter"/>
</dbReference>